<dbReference type="Proteomes" id="UP001162164">
    <property type="component" value="Unassembled WGS sequence"/>
</dbReference>
<reference evidence="2" key="1">
    <citation type="journal article" date="2023" name="Insect Mol. Biol.">
        <title>Genome sequencing provides insights into the evolution of gene families encoding plant cell wall-degrading enzymes in longhorned beetles.</title>
        <authorList>
            <person name="Shin N.R."/>
            <person name="Okamura Y."/>
            <person name="Kirsch R."/>
            <person name="Pauchet Y."/>
        </authorList>
    </citation>
    <scope>NUCLEOTIDE SEQUENCE</scope>
    <source>
        <strain evidence="2">MMC_N1</strain>
    </source>
</reference>
<keyword evidence="3" id="KW-1185">Reference proteome</keyword>
<feature type="region of interest" description="Disordered" evidence="1">
    <location>
        <begin position="62"/>
        <end position="90"/>
    </location>
</feature>
<protein>
    <recommendedName>
        <fullName evidence="4">Polyprotein</fullName>
    </recommendedName>
</protein>
<evidence type="ECO:0000313" key="3">
    <source>
        <dbReference type="Proteomes" id="UP001162164"/>
    </source>
</evidence>
<comment type="caution">
    <text evidence="2">The sequence shown here is derived from an EMBL/GenBank/DDBJ whole genome shotgun (WGS) entry which is preliminary data.</text>
</comment>
<evidence type="ECO:0000313" key="2">
    <source>
        <dbReference type="EMBL" id="KAJ8968044.1"/>
    </source>
</evidence>
<evidence type="ECO:0000256" key="1">
    <source>
        <dbReference type="SAM" id="MobiDB-lite"/>
    </source>
</evidence>
<gene>
    <name evidence="2" type="ORF">NQ317_018974</name>
</gene>
<accession>A0ABQ9IXV5</accession>
<dbReference type="EMBL" id="JAPWTJ010002074">
    <property type="protein sequence ID" value="KAJ8968044.1"/>
    <property type="molecule type" value="Genomic_DNA"/>
</dbReference>
<organism evidence="2 3">
    <name type="scientific">Molorchus minor</name>
    <dbReference type="NCBI Taxonomy" id="1323400"/>
    <lineage>
        <taxon>Eukaryota</taxon>
        <taxon>Metazoa</taxon>
        <taxon>Ecdysozoa</taxon>
        <taxon>Arthropoda</taxon>
        <taxon>Hexapoda</taxon>
        <taxon>Insecta</taxon>
        <taxon>Pterygota</taxon>
        <taxon>Neoptera</taxon>
        <taxon>Endopterygota</taxon>
        <taxon>Coleoptera</taxon>
        <taxon>Polyphaga</taxon>
        <taxon>Cucujiformia</taxon>
        <taxon>Chrysomeloidea</taxon>
        <taxon>Cerambycidae</taxon>
        <taxon>Lamiinae</taxon>
        <taxon>Monochamini</taxon>
        <taxon>Molorchus</taxon>
    </lineage>
</organism>
<proteinExistence type="predicted"/>
<sequence>MAKKYEKQIVLPRARVNEVLQEVHERVEVYSLKLATRIDAIHDKARKKLQFESNKLETRYDARSNNSGYQAGDEVWLSNPPRKKGRSSKLQKIWEGPYTVIKRINNLVYRIQRGTPSENKSCSSGPSSPL</sequence>
<evidence type="ECO:0008006" key="4">
    <source>
        <dbReference type="Google" id="ProtNLM"/>
    </source>
</evidence>
<name>A0ABQ9IXV5_9CUCU</name>